<keyword evidence="3" id="KW-1185">Reference proteome</keyword>
<evidence type="ECO:0000313" key="3">
    <source>
        <dbReference type="Proteomes" id="UP001319870"/>
    </source>
</evidence>
<organism evidence="2 3">
    <name type="scientific">Isoptericola luteus</name>
    <dbReference type="NCBI Taxonomy" id="2879484"/>
    <lineage>
        <taxon>Bacteria</taxon>
        <taxon>Bacillati</taxon>
        <taxon>Actinomycetota</taxon>
        <taxon>Actinomycetes</taxon>
        <taxon>Micrococcales</taxon>
        <taxon>Promicromonosporaceae</taxon>
        <taxon>Isoptericola</taxon>
    </lineage>
</organism>
<name>A0ABS7ZJ92_9MICO</name>
<reference evidence="2 3" key="1">
    <citation type="submission" date="2021-09" db="EMBL/GenBank/DDBJ databases">
        <title>Isoptericola luteus sp. nov., a novel bacterium isolated from Harbin, the capital city of Heilongjiang province.</title>
        <authorList>
            <person name="Li J."/>
        </authorList>
    </citation>
    <scope>NUCLEOTIDE SEQUENCE [LARGE SCALE GENOMIC DNA]</scope>
    <source>
        <strain evidence="2 3">NEAU-Y5</strain>
    </source>
</reference>
<protein>
    <submittedName>
        <fullName evidence="2">Uncharacterized protein</fullName>
    </submittedName>
</protein>
<evidence type="ECO:0000313" key="2">
    <source>
        <dbReference type="EMBL" id="MCA5895091.1"/>
    </source>
</evidence>
<proteinExistence type="predicted"/>
<sequence length="249" mass="25166">MVGSLAVVALLCGVGVVGGYGIGRGLDAVQAMLPGANPGLPADKEAPPEPIDLTGPATTCRSDALDLAVSPSSTTITVGDPLVFSVRVTNAGRVPCLFDGSDTSRTVTVTGPSSKDRVWSSGDCADDGEKLLLLGAEHVASRDLRWSSARSAPGCAKDSAALEPGTYQVRATLGDVDGATSAAVSFTVLAPEPTGEPSAEAGDKKSEDAATDEESADKESAGKDDGDEQAADVTKKTDEKAEKDGDDEG</sequence>
<evidence type="ECO:0000256" key="1">
    <source>
        <dbReference type="SAM" id="MobiDB-lite"/>
    </source>
</evidence>
<accession>A0ABS7ZJ92</accession>
<dbReference type="RefSeq" id="WP_225566823.1">
    <property type="nucleotide sequence ID" value="NZ_JAIXCQ010000017.1"/>
</dbReference>
<dbReference type="EMBL" id="JAIXCQ010000017">
    <property type="protein sequence ID" value="MCA5895091.1"/>
    <property type="molecule type" value="Genomic_DNA"/>
</dbReference>
<feature type="compositionally biased region" description="Basic and acidic residues" evidence="1">
    <location>
        <begin position="233"/>
        <end position="243"/>
    </location>
</feature>
<dbReference type="Proteomes" id="UP001319870">
    <property type="component" value="Unassembled WGS sequence"/>
</dbReference>
<comment type="caution">
    <text evidence="2">The sequence shown here is derived from an EMBL/GenBank/DDBJ whole genome shotgun (WGS) entry which is preliminary data.</text>
</comment>
<feature type="region of interest" description="Disordered" evidence="1">
    <location>
        <begin position="188"/>
        <end position="249"/>
    </location>
</feature>
<gene>
    <name evidence="2" type="ORF">LEP48_17310</name>
</gene>